<dbReference type="EMBL" id="CP158375">
    <property type="protein sequence ID" value="XDO95737.1"/>
    <property type="molecule type" value="Genomic_DNA"/>
</dbReference>
<organism evidence="1">
    <name type="scientific">Caulobacter sp. 73W</name>
    <dbReference type="NCBI Taxonomy" id="3161137"/>
    <lineage>
        <taxon>Bacteria</taxon>
        <taxon>Pseudomonadati</taxon>
        <taxon>Pseudomonadota</taxon>
        <taxon>Alphaproteobacteria</taxon>
        <taxon>Caulobacterales</taxon>
        <taxon>Caulobacteraceae</taxon>
        <taxon>Caulobacter</taxon>
    </lineage>
</organism>
<evidence type="ECO:0000313" key="1">
    <source>
        <dbReference type="EMBL" id="XDO95737.1"/>
    </source>
</evidence>
<accession>A0AB39KQ24</accession>
<gene>
    <name evidence="1" type="ORF">ABOZ73_13140</name>
</gene>
<sequence length="95" mass="9850">MSGTPPMNGETSALDLAAKRLERAVALLEQKFAARPAANGDDLFAQDRDKLAAELDAARAREKALEEAGAQASAALGRAITEIRAALGDSDGAKE</sequence>
<protein>
    <submittedName>
        <fullName evidence="1">DUF4164 family protein</fullName>
    </submittedName>
</protein>
<dbReference type="Pfam" id="PF13747">
    <property type="entry name" value="DUF4164"/>
    <property type="match status" value="1"/>
</dbReference>
<dbReference type="RefSeq" id="WP_369058580.1">
    <property type="nucleotide sequence ID" value="NZ_CP158375.1"/>
</dbReference>
<proteinExistence type="predicted"/>
<dbReference type="InterPro" id="IPR025310">
    <property type="entry name" value="DUF4164"/>
</dbReference>
<reference evidence="1" key="1">
    <citation type="submission" date="2024-06" db="EMBL/GenBank/DDBJ databases">
        <title>Caulobacter inopinatus, sp. nov.</title>
        <authorList>
            <person name="Donachie S.P."/>
        </authorList>
    </citation>
    <scope>NUCLEOTIDE SEQUENCE</scope>
    <source>
        <strain evidence="1">73W</strain>
    </source>
</reference>
<name>A0AB39KQ24_9CAUL</name>
<dbReference type="AlphaFoldDB" id="A0AB39KQ24"/>